<comment type="function">
    <text evidence="5">Forms part of the ribosomal stalk, playing a central role in the interaction of the ribosome with GTP-bound translation factors.</text>
</comment>
<dbReference type="InterPro" id="IPR043141">
    <property type="entry name" value="Ribosomal_uL10-like_sf"/>
</dbReference>
<evidence type="ECO:0000256" key="2">
    <source>
        <dbReference type="ARBA" id="ARBA00022980"/>
    </source>
</evidence>
<keyword evidence="7" id="KW-1185">Reference proteome</keyword>
<dbReference type="AlphaFoldDB" id="A0A0D2JLN2"/>
<dbReference type="InterPro" id="IPR001790">
    <property type="entry name" value="Ribosomal_uL10"/>
</dbReference>
<dbReference type="Pfam" id="PF00466">
    <property type="entry name" value="Ribosomal_L10"/>
    <property type="match status" value="1"/>
</dbReference>
<protein>
    <recommendedName>
        <fullName evidence="4 5">Large ribosomal subunit protein uL10</fullName>
    </recommendedName>
</protein>
<dbReference type="InterPro" id="IPR022973">
    <property type="entry name" value="Ribosomal_uL10_bac"/>
</dbReference>
<accession>A0A0D2JLN2</accession>
<dbReference type="Gene3D" id="6.10.250.290">
    <property type="match status" value="1"/>
</dbReference>
<dbReference type="GO" id="GO:0006412">
    <property type="term" value="P:translation"/>
    <property type="evidence" value="ECO:0007669"/>
    <property type="project" value="UniProtKB-UniRule"/>
</dbReference>
<organism evidence="6 7">
    <name type="scientific">candidate division TM6 bacterium JCVI TM6SC1</name>
    <dbReference type="NCBI Taxonomy" id="1306947"/>
    <lineage>
        <taxon>Bacteria</taxon>
        <taxon>Candidatus Babelota</taxon>
        <taxon>Vermiphilus</taxon>
    </lineage>
</organism>
<keyword evidence="2 5" id="KW-0689">Ribosomal protein</keyword>
<dbReference type="PANTHER" id="PTHR11560">
    <property type="entry name" value="39S RIBOSOMAL PROTEIN L10, MITOCHONDRIAL"/>
    <property type="match status" value="1"/>
</dbReference>
<dbReference type="SUPFAM" id="SSF160369">
    <property type="entry name" value="Ribosomal protein L10-like"/>
    <property type="match status" value="1"/>
</dbReference>
<dbReference type="STRING" id="1306947.J120_02870"/>
<evidence type="ECO:0000256" key="1">
    <source>
        <dbReference type="ARBA" id="ARBA00008889"/>
    </source>
</evidence>
<evidence type="ECO:0000256" key="3">
    <source>
        <dbReference type="ARBA" id="ARBA00023274"/>
    </source>
</evidence>
<dbReference type="EMBL" id="ARQD01000002">
    <property type="protein sequence ID" value="KIX85238.1"/>
    <property type="molecule type" value="Genomic_DNA"/>
</dbReference>
<dbReference type="CDD" id="cd05797">
    <property type="entry name" value="Ribosomal_L10"/>
    <property type="match status" value="1"/>
</dbReference>
<proteinExistence type="inferred from homology"/>
<gene>
    <name evidence="5" type="primary">rplJ</name>
    <name evidence="6" type="ORF">J120_02870</name>
</gene>
<evidence type="ECO:0000313" key="7">
    <source>
        <dbReference type="Proteomes" id="UP000032214"/>
    </source>
</evidence>
<dbReference type="Proteomes" id="UP000032214">
    <property type="component" value="Unassembled WGS sequence"/>
</dbReference>
<evidence type="ECO:0000256" key="4">
    <source>
        <dbReference type="ARBA" id="ARBA00035202"/>
    </source>
</evidence>
<dbReference type="Gene3D" id="3.30.70.1730">
    <property type="match status" value="1"/>
</dbReference>
<keyword evidence="3 5" id="KW-0687">Ribonucleoprotein</keyword>
<keyword evidence="5" id="KW-0699">rRNA-binding</keyword>
<dbReference type="eggNOG" id="COG0244">
    <property type="taxonomic scope" value="Bacteria"/>
</dbReference>
<reference evidence="6 7" key="1">
    <citation type="journal article" date="2013" name="Proc. Natl. Acad. Sci. U.S.A.">
        <title>Candidate phylum TM6 genome recovered from a hospital sink biofilm provides genomic insights into this uncultivated phylum.</title>
        <authorList>
            <person name="McLean J.S."/>
            <person name="Lombardo M.J."/>
            <person name="Badger J.H."/>
            <person name="Edlund A."/>
            <person name="Novotny M."/>
            <person name="Yee-Greenbaum J."/>
            <person name="Vyahhi N."/>
            <person name="Hall A.P."/>
            <person name="Yang Y."/>
            <person name="Dupont C.L."/>
            <person name="Ziegler M.G."/>
            <person name="Chitsaz H."/>
            <person name="Allen A.E."/>
            <person name="Yooseph S."/>
            <person name="Tesler G."/>
            <person name="Pevzner P.A."/>
            <person name="Friedman R.M."/>
            <person name="Nealson K.H."/>
            <person name="Venter J.C."/>
            <person name="Lasken R.S."/>
        </authorList>
    </citation>
    <scope>NUCLEOTIDE SEQUENCE [LARGE SCALE GENOMIC DNA]</scope>
    <source>
        <strain evidence="6 7">TM6SC1</strain>
    </source>
</reference>
<dbReference type="HAMAP" id="MF_00362">
    <property type="entry name" value="Ribosomal_uL10"/>
    <property type="match status" value="1"/>
</dbReference>
<comment type="similarity">
    <text evidence="1 5">Belongs to the universal ribosomal protein uL10 family.</text>
</comment>
<sequence>MNRQGKVELIQSLKDNFGNSQAAFLIGYQGLSVNQMQVLRKELRKQGGSLKVAKGRLIKRAVEGMPESDFLPQFCKLQLGVVFAPGEAPAVAKVLTDFAKTNQALKVVVGSLEHSMIDGFGIVRIASLPARPVLLAQLLGTMQAPMSSLVRVLSMVPLKFLWTLQAVAKQREESQQQ</sequence>
<dbReference type="GO" id="GO:1990904">
    <property type="term" value="C:ribonucleoprotein complex"/>
    <property type="evidence" value="ECO:0007669"/>
    <property type="project" value="UniProtKB-KW"/>
</dbReference>
<evidence type="ECO:0000256" key="5">
    <source>
        <dbReference type="HAMAP-Rule" id="MF_00362"/>
    </source>
</evidence>
<evidence type="ECO:0000313" key="6">
    <source>
        <dbReference type="EMBL" id="KIX85238.1"/>
    </source>
</evidence>
<dbReference type="NCBIfam" id="NF000955">
    <property type="entry name" value="PRK00099.1-1"/>
    <property type="match status" value="1"/>
</dbReference>
<dbReference type="GO" id="GO:0005840">
    <property type="term" value="C:ribosome"/>
    <property type="evidence" value="ECO:0007669"/>
    <property type="project" value="UniProtKB-KW"/>
</dbReference>
<name>A0A0D2JLN2_9BACT</name>
<keyword evidence="5" id="KW-0694">RNA-binding</keyword>
<comment type="caution">
    <text evidence="6">The sequence shown here is derived from an EMBL/GenBank/DDBJ whole genome shotgun (WGS) entry which is preliminary data.</text>
</comment>
<dbReference type="InterPro" id="IPR047865">
    <property type="entry name" value="Ribosomal_uL10_bac_type"/>
</dbReference>
<dbReference type="GO" id="GO:0070180">
    <property type="term" value="F:large ribosomal subunit rRNA binding"/>
    <property type="evidence" value="ECO:0007669"/>
    <property type="project" value="UniProtKB-UniRule"/>
</dbReference>
<comment type="subunit">
    <text evidence="5">Part of the ribosomal stalk of the 50S ribosomal subunit. The N-terminus interacts with L11 and the large rRNA to form the base of the stalk. The C-terminus forms an elongated spine to which L12 dimers bind in a sequential fashion forming a multimeric L10(L12)X complex.</text>
</comment>